<gene>
    <name evidence="2" type="ORF">niasHS_012761</name>
</gene>
<reference evidence="2 3" key="1">
    <citation type="submission" date="2024-10" db="EMBL/GenBank/DDBJ databases">
        <authorList>
            <person name="Kim D."/>
        </authorList>
    </citation>
    <scope>NUCLEOTIDE SEQUENCE [LARGE SCALE GENOMIC DNA]</scope>
    <source>
        <strain evidence="2">Taebaek</strain>
    </source>
</reference>
<protein>
    <recommendedName>
        <fullName evidence="4">TIL domain-containing protein</fullName>
    </recommendedName>
</protein>
<evidence type="ECO:0000313" key="2">
    <source>
        <dbReference type="EMBL" id="KAL3075397.1"/>
    </source>
</evidence>
<feature type="chain" id="PRO_5044752900" description="TIL domain-containing protein" evidence="1">
    <location>
        <begin position="19"/>
        <end position="87"/>
    </location>
</feature>
<evidence type="ECO:0008006" key="4">
    <source>
        <dbReference type="Google" id="ProtNLM"/>
    </source>
</evidence>
<dbReference type="Gene3D" id="2.10.25.10">
    <property type="entry name" value="Laminin"/>
    <property type="match status" value="1"/>
</dbReference>
<comment type="caution">
    <text evidence="2">The sequence shown here is derived from an EMBL/GenBank/DDBJ whole genome shotgun (WGS) entry which is preliminary data.</text>
</comment>
<keyword evidence="1" id="KW-0732">Signal</keyword>
<proteinExistence type="predicted"/>
<keyword evidence="3" id="KW-1185">Reference proteome</keyword>
<evidence type="ECO:0000313" key="3">
    <source>
        <dbReference type="Proteomes" id="UP001620645"/>
    </source>
</evidence>
<feature type="signal peptide" evidence="1">
    <location>
        <begin position="1"/>
        <end position="18"/>
    </location>
</feature>
<dbReference type="EMBL" id="JBICCN010000352">
    <property type="protein sequence ID" value="KAL3075397.1"/>
    <property type="molecule type" value="Genomic_DNA"/>
</dbReference>
<dbReference type="AlphaFoldDB" id="A0ABD2I5B7"/>
<sequence length="87" mass="9707">MFKILCLFSLLIVPILTASYKPVCKFPCSIIEHYGQKKCNGCEPSCDNPNPKICTKKKCNCSCECLPGLLRNKKSGKCVKKCPYKAD</sequence>
<accession>A0ABD2I5B7</accession>
<dbReference type="Proteomes" id="UP001620645">
    <property type="component" value="Unassembled WGS sequence"/>
</dbReference>
<evidence type="ECO:0000256" key="1">
    <source>
        <dbReference type="SAM" id="SignalP"/>
    </source>
</evidence>
<organism evidence="2 3">
    <name type="scientific">Heterodera schachtii</name>
    <name type="common">Sugarbeet cyst nematode worm</name>
    <name type="synonym">Tylenchus schachtii</name>
    <dbReference type="NCBI Taxonomy" id="97005"/>
    <lineage>
        <taxon>Eukaryota</taxon>
        <taxon>Metazoa</taxon>
        <taxon>Ecdysozoa</taxon>
        <taxon>Nematoda</taxon>
        <taxon>Chromadorea</taxon>
        <taxon>Rhabditida</taxon>
        <taxon>Tylenchina</taxon>
        <taxon>Tylenchomorpha</taxon>
        <taxon>Tylenchoidea</taxon>
        <taxon>Heteroderidae</taxon>
        <taxon>Heteroderinae</taxon>
        <taxon>Heterodera</taxon>
    </lineage>
</organism>
<name>A0ABD2I5B7_HETSC</name>